<dbReference type="EMBL" id="JAQQWM010000002">
    <property type="protein sequence ID" value="KAK8078034.1"/>
    <property type="molecule type" value="Genomic_DNA"/>
</dbReference>
<evidence type="ECO:0000313" key="2">
    <source>
        <dbReference type="Proteomes" id="UP001446871"/>
    </source>
</evidence>
<dbReference type="CDD" id="cd11040">
    <property type="entry name" value="CYP7_CYP8-like"/>
    <property type="match status" value="1"/>
</dbReference>
<gene>
    <name evidence="1" type="ORF">PG996_004204</name>
</gene>
<accession>A0ABR1W776</accession>
<dbReference type="SUPFAM" id="SSF48264">
    <property type="entry name" value="Cytochrome P450"/>
    <property type="match status" value="1"/>
</dbReference>
<keyword evidence="2" id="KW-1185">Reference proteome</keyword>
<dbReference type="Pfam" id="PF00067">
    <property type="entry name" value="p450"/>
    <property type="match status" value="1"/>
</dbReference>
<dbReference type="Gene3D" id="1.10.630.10">
    <property type="entry name" value="Cytochrome P450"/>
    <property type="match status" value="1"/>
</dbReference>
<dbReference type="PANTHER" id="PTHR47582:SF1">
    <property type="entry name" value="P450, PUTATIVE (EUROFUNG)-RELATED"/>
    <property type="match status" value="1"/>
</dbReference>
<dbReference type="PANTHER" id="PTHR47582">
    <property type="entry name" value="P450, PUTATIVE (EUROFUNG)-RELATED"/>
    <property type="match status" value="1"/>
</dbReference>
<reference evidence="1 2" key="1">
    <citation type="submission" date="2023-01" db="EMBL/GenBank/DDBJ databases">
        <title>Analysis of 21 Apiospora genomes using comparative genomics revels a genus with tremendous synthesis potential of carbohydrate active enzymes and secondary metabolites.</title>
        <authorList>
            <person name="Sorensen T."/>
        </authorList>
    </citation>
    <scope>NUCLEOTIDE SEQUENCE [LARGE SCALE GENOMIC DNA]</scope>
    <source>
        <strain evidence="1 2">CBS 83171</strain>
    </source>
</reference>
<dbReference type="InterPro" id="IPR001128">
    <property type="entry name" value="Cyt_P450"/>
</dbReference>
<dbReference type="InterPro" id="IPR053007">
    <property type="entry name" value="CYP450_monoxygenase_sec-met"/>
</dbReference>
<sequence>MRDGSGYFDKVGAKLKSGVFTLPIFNFKIYVVMERALFAPIQRAARTISFNPLIKKANKAFAKLSQKSLDQYDDDSFWHDFRKISVQGMAPGADLDRLNLETVQGELRHVQELAAQSLSAPDEPVSIDLNEWIQHLLSQSATTGLYGPMNPFKDPEHEKSFWDFYANATDLFVDFLPSFLVGKARKAQAANGARYEAYLRSNGHETASAAIQLRTSFFTDRGLTPRENAWMNLAYDVGILANFTPTAFWTVYNAISRPELLAAIREELVTKSAVSRSSNSDDGKGTYTLDLARLRTACPLLLSTFQETQRLITNHAPLREILTDTTIKTDDKKTSYLFKKGNYLKLPSMPILHDQAIWGGDADEFDPHRFLKMKKDDSGDAVTHADLPPSAFPVWGVAPHICPARQYASTGVLALVALLAMRFDFEQEGVEGGEWKAPEAKGAFAFVLLPAETVKLRVKAREGWNEGDWEVAVGEAGTRMRLAVPG</sequence>
<dbReference type="Proteomes" id="UP001446871">
    <property type="component" value="Unassembled WGS sequence"/>
</dbReference>
<comment type="caution">
    <text evidence="1">The sequence shown here is derived from an EMBL/GenBank/DDBJ whole genome shotgun (WGS) entry which is preliminary data.</text>
</comment>
<dbReference type="InterPro" id="IPR036396">
    <property type="entry name" value="Cyt_P450_sf"/>
</dbReference>
<protein>
    <submittedName>
        <fullName evidence="1">Cytochrome P450</fullName>
    </submittedName>
</protein>
<organism evidence="1 2">
    <name type="scientific">Apiospora saccharicola</name>
    <dbReference type="NCBI Taxonomy" id="335842"/>
    <lineage>
        <taxon>Eukaryota</taxon>
        <taxon>Fungi</taxon>
        <taxon>Dikarya</taxon>
        <taxon>Ascomycota</taxon>
        <taxon>Pezizomycotina</taxon>
        <taxon>Sordariomycetes</taxon>
        <taxon>Xylariomycetidae</taxon>
        <taxon>Amphisphaeriales</taxon>
        <taxon>Apiosporaceae</taxon>
        <taxon>Apiospora</taxon>
    </lineage>
</organism>
<name>A0ABR1W776_9PEZI</name>
<evidence type="ECO:0000313" key="1">
    <source>
        <dbReference type="EMBL" id="KAK8078034.1"/>
    </source>
</evidence>
<proteinExistence type="predicted"/>